<evidence type="ECO:0000313" key="2">
    <source>
        <dbReference type="Proteomes" id="UP000622547"/>
    </source>
</evidence>
<protein>
    <submittedName>
        <fullName evidence="1">Uncharacterized protein</fullName>
    </submittedName>
</protein>
<proteinExistence type="predicted"/>
<accession>A0A8J3XI33</accession>
<evidence type="ECO:0000313" key="1">
    <source>
        <dbReference type="EMBL" id="GII41750.1"/>
    </source>
</evidence>
<organism evidence="1 2">
    <name type="scientific">Planotetraspora phitsanulokensis</name>
    <dbReference type="NCBI Taxonomy" id="575192"/>
    <lineage>
        <taxon>Bacteria</taxon>
        <taxon>Bacillati</taxon>
        <taxon>Actinomycetota</taxon>
        <taxon>Actinomycetes</taxon>
        <taxon>Streptosporangiales</taxon>
        <taxon>Streptosporangiaceae</taxon>
        <taxon>Planotetraspora</taxon>
    </lineage>
</organism>
<dbReference type="EMBL" id="BOOP01000036">
    <property type="protein sequence ID" value="GII41750.1"/>
    <property type="molecule type" value="Genomic_DNA"/>
</dbReference>
<gene>
    <name evidence="1" type="ORF">Pph01_67530</name>
</gene>
<dbReference type="AlphaFoldDB" id="A0A8J3XI33"/>
<name>A0A8J3XI33_9ACTN</name>
<keyword evidence="2" id="KW-1185">Reference proteome</keyword>
<sequence>MGMVSLVLWVLRRRDGVPPGATAVPYAREQTPTLLIVVFLMALEAGAVEVLLRAWDLPNALRLAVLAVDLYSIAIGLAIGAACATRPHVVSPTELRVRYGAFFDLRLPREMITSARPARAYDESGVVTVKDGRLGVAVSSQTNIVVELAEPVTVTRPLGRLAEVTQVRFFADDPAAALAALRARQPR</sequence>
<reference evidence="1 2" key="1">
    <citation type="submission" date="2021-01" db="EMBL/GenBank/DDBJ databases">
        <title>Whole genome shotgun sequence of Planotetraspora phitsanulokensis NBRC 104273.</title>
        <authorList>
            <person name="Komaki H."/>
            <person name="Tamura T."/>
        </authorList>
    </citation>
    <scope>NUCLEOTIDE SEQUENCE [LARGE SCALE GENOMIC DNA]</scope>
    <source>
        <strain evidence="1 2">NBRC 104273</strain>
    </source>
</reference>
<comment type="caution">
    <text evidence="1">The sequence shown here is derived from an EMBL/GenBank/DDBJ whole genome shotgun (WGS) entry which is preliminary data.</text>
</comment>
<dbReference type="Proteomes" id="UP000622547">
    <property type="component" value="Unassembled WGS sequence"/>
</dbReference>